<name>A0A8J7PEF8_9BACT</name>
<evidence type="ECO:0000259" key="4">
    <source>
        <dbReference type="PROSITE" id="PS50887"/>
    </source>
</evidence>
<evidence type="ECO:0000313" key="5">
    <source>
        <dbReference type="EMBL" id="MBN8661856.1"/>
    </source>
</evidence>
<dbReference type="PANTHER" id="PTHR33121:SF76">
    <property type="entry name" value="SIGNALING PROTEIN"/>
    <property type="match status" value="1"/>
</dbReference>
<dbReference type="InterPro" id="IPR043128">
    <property type="entry name" value="Rev_trsase/Diguanyl_cyclase"/>
</dbReference>
<reference evidence="5" key="1">
    <citation type="submission" date="2021-02" db="EMBL/GenBank/DDBJ databases">
        <title>Genome-Resolved Metagenomics of a Microbial Community Performing Photosynthetic Biological Nutrient Removal.</title>
        <authorList>
            <person name="Mcdaniel E.A."/>
        </authorList>
    </citation>
    <scope>NUCLEOTIDE SEQUENCE</scope>
    <source>
        <strain evidence="5">UWPOB_OBS1</strain>
    </source>
</reference>
<evidence type="ECO:0000313" key="6">
    <source>
        <dbReference type="Proteomes" id="UP000664277"/>
    </source>
</evidence>
<feature type="transmembrane region" description="Helical" evidence="2">
    <location>
        <begin position="12"/>
        <end position="31"/>
    </location>
</feature>
<dbReference type="InterPro" id="IPR001633">
    <property type="entry name" value="EAL_dom"/>
</dbReference>
<dbReference type="NCBIfam" id="TIGR00254">
    <property type="entry name" value="GGDEF"/>
    <property type="match status" value="1"/>
</dbReference>
<evidence type="ECO:0000256" key="2">
    <source>
        <dbReference type="SAM" id="Phobius"/>
    </source>
</evidence>
<feature type="domain" description="EAL" evidence="3">
    <location>
        <begin position="495"/>
        <end position="760"/>
    </location>
</feature>
<dbReference type="Gene3D" id="3.30.70.270">
    <property type="match status" value="1"/>
</dbReference>
<feature type="compositionally biased region" description="Polar residues" evidence="1">
    <location>
        <begin position="479"/>
        <end position="489"/>
    </location>
</feature>
<dbReference type="InterPro" id="IPR050706">
    <property type="entry name" value="Cyclic-di-GMP_PDE-like"/>
</dbReference>
<dbReference type="PROSITE" id="PS50883">
    <property type="entry name" value="EAL"/>
    <property type="match status" value="1"/>
</dbReference>
<organism evidence="5 6">
    <name type="scientific">Candidatus Obscuribacter phosphatis</name>
    <dbReference type="NCBI Taxonomy" id="1906157"/>
    <lineage>
        <taxon>Bacteria</taxon>
        <taxon>Bacillati</taxon>
        <taxon>Candidatus Melainabacteria</taxon>
        <taxon>Candidatus Obscuribacterales</taxon>
        <taxon>Candidatus Obscuribacteraceae</taxon>
        <taxon>Candidatus Obscuribacter</taxon>
    </lineage>
</organism>
<keyword evidence="2" id="KW-0472">Membrane</keyword>
<dbReference type="SUPFAM" id="SSF141868">
    <property type="entry name" value="EAL domain-like"/>
    <property type="match status" value="1"/>
</dbReference>
<protein>
    <submittedName>
        <fullName evidence="5">EAL domain-containing protein</fullName>
    </submittedName>
</protein>
<keyword evidence="2" id="KW-0812">Transmembrane</keyword>
<dbReference type="CDD" id="cd01948">
    <property type="entry name" value="EAL"/>
    <property type="match status" value="1"/>
</dbReference>
<dbReference type="Proteomes" id="UP000664277">
    <property type="component" value="Unassembled WGS sequence"/>
</dbReference>
<feature type="region of interest" description="Disordered" evidence="1">
    <location>
        <begin position="474"/>
        <end position="494"/>
    </location>
</feature>
<dbReference type="InterPro" id="IPR035919">
    <property type="entry name" value="EAL_sf"/>
</dbReference>
<feature type="domain" description="GGDEF" evidence="4">
    <location>
        <begin position="351"/>
        <end position="484"/>
    </location>
</feature>
<dbReference type="EMBL" id="JAFLCK010000026">
    <property type="protein sequence ID" value="MBN8661856.1"/>
    <property type="molecule type" value="Genomic_DNA"/>
</dbReference>
<accession>A0A8J7PEF8</accession>
<evidence type="ECO:0000256" key="1">
    <source>
        <dbReference type="SAM" id="MobiDB-lite"/>
    </source>
</evidence>
<dbReference type="Pfam" id="PF00990">
    <property type="entry name" value="GGDEF"/>
    <property type="match status" value="1"/>
</dbReference>
<keyword evidence="2" id="KW-1133">Transmembrane helix</keyword>
<dbReference type="Gene3D" id="3.20.20.450">
    <property type="entry name" value="EAL domain"/>
    <property type="match status" value="1"/>
</dbReference>
<dbReference type="SMART" id="SM00267">
    <property type="entry name" value="GGDEF"/>
    <property type="match status" value="1"/>
</dbReference>
<dbReference type="PANTHER" id="PTHR33121">
    <property type="entry name" value="CYCLIC DI-GMP PHOSPHODIESTERASE PDEF"/>
    <property type="match status" value="1"/>
</dbReference>
<gene>
    <name evidence="5" type="ORF">J0M35_15930</name>
</gene>
<dbReference type="SMART" id="SM00052">
    <property type="entry name" value="EAL"/>
    <property type="match status" value="1"/>
</dbReference>
<proteinExistence type="predicted"/>
<dbReference type="AlphaFoldDB" id="A0A8J7PEF8"/>
<dbReference type="CDD" id="cd01949">
    <property type="entry name" value="GGDEF"/>
    <property type="match status" value="1"/>
</dbReference>
<dbReference type="InterPro" id="IPR000160">
    <property type="entry name" value="GGDEF_dom"/>
</dbReference>
<comment type="caution">
    <text evidence="5">The sequence shown here is derived from an EMBL/GenBank/DDBJ whole genome shotgun (WGS) entry which is preliminary data.</text>
</comment>
<dbReference type="GO" id="GO:0071111">
    <property type="term" value="F:cyclic-guanylate-specific phosphodiesterase activity"/>
    <property type="evidence" value="ECO:0007669"/>
    <property type="project" value="InterPro"/>
</dbReference>
<dbReference type="PROSITE" id="PS50887">
    <property type="entry name" value="GGDEF"/>
    <property type="match status" value="1"/>
</dbReference>
<dbReference type="SUPFAM" id="SSF55073">
    <property type="entry name" value="Nucleotide cyclase"/>
    <property type="match status" value="1"/>
</dbReference>
<dbReference type="InterPro" id="IPR029787">
    <property type="entry name" value="Nucleotide_cyclase"/>
</dbReference>
<evidence type="ECO:0000259" key="3">
    <source>
        <dbReference type="PROSITE" id="PS50883"/>
    </source>
</evidence>
<dbReference type="Pfam" id="PF00563">
    <property type="entry name" value="EAL"/>
    <property type="match status" value="1"/>
</dbReference>
<sequence length="760" mass="82273">MGNSAEKKTLVCLAVAFFFLAISTLLSMMGFGQYHGDHWLETRQTAVKELQTLGNAYSMVLLNSQRYVASGEVQHLTLYKQAVDELKLHLTAIQSLENGQYGRSERVRRLSNEIAISLGEIELDVKLRLENKPNRGSTLLLTNREVTESEQIFKRIVNMEREEASAVQAFYSGDVKARGNSLPLISFVFACFSFVFALVELLGERRNLDFEEDSSSLAGAGNGSSAEGGHASLAGAGSGSLLSNAGGSNGLNLSGSSGSLGGADAGVASLVGHGSNNGNGSKASGNGAAPYRNGRLDINSEDITSLRRDLASALSQLEKLASADYLTDVLNVRGLEQVLRIEENRAGRSGEALIAMLINLDNLKKVNEGLGHTTGDVILKETAKRVLAILRPTDHVARVGGDEFLVLLPDTNMAYGMRVAERIRCEISDNPMKSTDDQVSVTASIGVVSLPARIASVQEAVNLTRSALRRSKEAGKNRVTVSEESSSQAEKVRGRSITQRDIVEQLLDVREFRTVYQPIIRLADEGTDGYEVLSRGPDGAFESPSDFFRICVENNILTTVDLQCLRLCLSNIPNVILPAVSHSNGDTSGKALNAKQTRFHINLFPSTLLETPVDKLLDLFPKDRPDIRFCIEISEQEFISEPAYLREHVSALKNAGVLVAVDDVGFGRSSLETLILLEPDLVKVDRKYVAGLSTEPAKARLLRRLANVAKSLGAQIIAEGIEDRADLPVLIEMGIDYGQGFLWGELLKALPDSASGSLVR</sequence>